<evidence type="ECO:0000256" key="2">
    <source>
        <dbReference type="ARBA" id="ARBA00004651"/>
    </source>
</evidence>
<dbReference type="EC" id="2.7.8.26" evidence="5 19"/>
<dbReference type="GO" id="GO:0051073">
    <property type="term" value="F:adenosylcobinamide-GDP ribazoletransferase activity"/>
    <property type="evidence" value="ECO:0007669"/>
    <property type="project" value="UniProtKB-EC"/>
</dbReference>
<evidence type="ECO:0000256" key="12">
    <source>
        <dbReference type="ARBA" id="ARBA00022989"/>
    </source>
</evidence>
<name>A0ABV7R4T0_9RHOB</name>
<evidence type="ECO:0000256" key="7">
    <source>
        <dbReference type="ARBA" id="ARBA00022475"/>
    </source>
</evidence>
<dbReference type="PANTHER" id="PTHR34148">
    <property type="entry name" value="ADENOSYLCOBINAMIDE-GDP RIBAZOLETRANSFERASE"/>
    <property type="match status" value="1"/>
</dbReference>
<gene>
    <name evidence="19 20" type="primary">cobS</name>
    <name evidence="20" type="ORF">ACFOMH_09000</name>
</gene>
<feature type="transmembrane region" description="Helical" evidence="19">
    <location>
        <begin position="114"/>
        <end position="137"/>
    </location>
</feature>
<evidence type="ECO:0000256" key="18">
    <source>
        <dbReference type="ARBA" id="ARBA00049504"/>
    </source>
</evidence>
<keyword evidence="11 19" id="KW-0460">Magnesium</keyword>
<dbReference type="NCBIfam" id="TIGR00317">
    <property type="entry name" value="cobS"/>
    <property type="match status" value="1"/>
</dbReference>
<keyword evidence="21" id="KW-1185">Reference proteome</keyword>
<keyword evidence="13 19" id="KW-0472">Membrane</keyword>
<keyword evidence="12 19" id="KW-1133">Transmembrane helix</keyword>
<comment type="pathway">
    <text evidence="3 19">Cofactor biosynthesis; adenosylcobalamin biosynthesis; adenosylcobalamin from cob(II)yrinate a,c-diamide: step 7/7.</text>
</comment>
<feature type="transmembrane region" description="Helical" evidence="19">
    <location>
        <begin position="143"/>
        <end position="166"/>
    </location>
</feature>
<organism evidence="20 21">
    <name type="scientific">Paracoccus mangrovi</name>
    <dbReference type="NCBI Taxonomy" id="1715645"/>
    <lineage>
        <taxon>Bacteria</taxon>
        <taxon>Pseudomonadati</taxon>
        <taxon>Pseudomonadota</taxon>
        <taxon>Alphaproteobacteria</taxon>
        <taxon>Rhodobacterales</taxon>
        <taxon>Paracoccaceae</taxon>
        <taxon>Paracoccus</taxon>
    </lineage>
</organism>
<evidence type="ECO:0000256" key="15">
    <source>
        <dbReference type="ARBA" id="ARBA00032605"/>
    </source>
</evidence>
<keyword evidence="7 19" id="KW-1003">Cell membrane</keyword>
<dbReference type="PANTHER" id="PTHR34148:SF1">
    <property type="entry name" value="ADENOSYLCOBINAMIDE-GDP RIBAZOLETRANSFERASE"/>
    <property type="match status" value="1"/>
</dbReference>
<dbReference type="EMBL" id="JBHRXJ010000005">
    <property type="protein sequence ID" value="MFC3528314.1"/>
    <property type="molecule type" value="Genomic_DNA"/>
</dbReference>
<keyword evidence="10 19" id="KW-0812">Transmembrane</keyword>
<evidence type="ECO:0000256" key="6">
    <source>
        <dbReference type="ARBA" id="ARBA00015850"/>
    </source>
</evidence>
<protein>
    <recommendedName>
        <fullName evidence="6 19">Adenosylcobinamide-GDP ribazoletransferase</fullName>
        <ecNumber evidence="5 19">2.7.8.26</ecNumber>
    </recommendedName>
    <alternativeName>
        <fullName evidence="16 19">Cobalamin synthase</fullName>
    </alternativeName>
    <alternativeName>
        <fullName evidence="15 19">Cobalamin-5'-phosphate synthase</fullName>
    </alternativeName>
</protein>
<feature type="transmembrane region" description="Helical" evidence="19">
    <location>
        <begin position="65"/>
        <end position="85"/>
    </location>
</feature>
<comment type="cofactor">
    <cofactor evidence="1 19">
        <name>Mg(2+)</name>
        <dbReference type="ChEBI" id="CHEBI:18420"/>
    </cofactor>
</comment>
<evidence type="ECO:0000256" key="8">
    <source>
        <dbReference type="ARBA" id="ARBA00022573"/>
    </source>
</evidence>
<evidence type="ECO:0000256" key="16">
    <source>
        <dbReference type="ARBA" id="ARBA00032853"/>
    </source>
</evidence>
<keyword evidence="9 19" id="KW-0808">Transferase</keyword>
<comment type="function">
    <text evidence="14 19">Joins adenosylcobinamide-GDP and alpha-ribazole to generate adenosylcobalamin (Ado-cobalamin). Also synthesizes adenosylcobalamin 5'-phosphate from adenosylcobinamide-GDP and alpha-ribazole 5'-phosphate.</text>
</comment>
<evidence type="ECO:0000256" key="10">
    <source>
        <dbReference type="ARBA" id="ARBA00022692"/>
    </source>
</evidence>
<sequence>MRPLFRAPFDQIATAHLWLTRLPVAVLLPRELPVLARAAWAFPLVGLSVGAIGAATAMGASWAGLSAPVAALLVIGAMLMTTGALHEDGLADFADAAGGGSREARLEIMRDSRIGSYGVLALLIVTGLRIASIAALFATSPALAAAGVIGAAAASRAGMAVAMAALGPARPDGLGRQAGRVGTVGAATAAALMSAALLIPAMMLPHPALVWLACAGAIAGAQLWIGARARRLLGGQTGDVLGALQQAGEAACLVALSVFL</sequence>
<evidence type="ECO:0000256" key="13">
    <source>
        <dbReference type="ARBA" id="ARBA00023136"/>
    </source>
</evidence>
<dbReference type="Pfam" id="PF02654">
    <property type="entry name" value="CobS"/>
    <property type="match status" value="1"/>
</dbReference>
<comment type="catalytic activity">
    <reaction evidence="17 19">
        <text>alpha-ribazole + adenosylcob(III)inamide-GDP = adenosylcob(III)alamin + GMP + H(+)</text>
        <dbReference type="Rhea" id="RHEA:16049"/>
        <dbReference type="ChEBI" id="CHEBI:10329"/>
        <dbReference type="ChEBI" id="CHEBI:15378"/>
        <dbReference type="ChEBI" id="CHEBI:18408"/>
        <dbReference type="ChEBI" id="CHEBI:58115"/>
        <dbReference type="ChEBI" id="CHEBI:60487"/>
        <dbReference type="EC" id="2.7.8.26"/>
    </reaction>
</comment>
<evidence type="ECO:0000256" key="1">
    <source>
        <dbReference type="ARBA" id="ARBA00001946"/>
    </source>
</evidence>
<comment type="subcellular location">
    <subcellularLocation>
        <location evidence="2 19">Cell membrane</location>
        <topology evidence="2 19">Multi-pass membrane protein</topology>
    </subcellularLocation>
</comment>
<evidence type="ECO:0000256" key="4">
    <source>
        <dbReference type="ARBA" id="ARBA00010561"/>
    </source>
</evidence>
<proteinExistence type="inferred from homology"/>
<evidence type="ECO:0000313" key="20">
    <source>
        <dbReference type="EMBL" id="MFC3528314.1"/>
    </source>
</evidence>
<accession>A0ABV7R4T0</accession>
<comment type="similarity">
    <text evidence="4 19">Belongs to the CobS family.</text>
</comment>
<feature type="transmembrane region" description="Helical" evidence="19">
    <location>
        <begin position="208"/>
        <end position="227"/>
    </location>
</feature>
<comment type="caution">
    <text evidence="20">The sequence shown here is derived from an EMBL/GenBank/DDBJ whole genome shotgun (WGS) entry which is preliminary data.</text>
</comment>
<keyword evidence="8 19" id="KW-0169">Cobalamin biosynthesis</keyword>
<feature type="transmembrane region" description="Helical" evidence="19">
    <location>
        <begin position="178"/>
        <end position="202"/>
    </location>
</feature>
<evidence type="ECO:0000256" key="11">
    <source>
        <dbReference type="ARBA" id="ARBA00022842"/>
    </source>
</evidence>
<evidence type="ECO:0000256" key="5">
    <source>
        <dbReference type="ARBA" id="ARBA00013200"/>
    </source>
</evidence>
<comment type="catalytic activity">
    <reaction evidence="18 19">
        <text>alpha-ribazole 5'-phosphate + adenosylcob(III)inamide-GDP = adenosylcob(III)alamin 5'-phosphate + GMP + H(+)</text>
        <dbReference type="Rhea" id="RHEA:23560"/>
        <dbReference type="ChEBI" id="CHEBI:15378"/>
        <dbReference type="ChEBI" id="CHEBI:57918"/>
        <dbReference type="ChEBI" id="CHEBI:58115"/>
        <dbReference type="ChEBI" id="CHEBI:60487"/>
        <dbReference type="ChEBI" id="CHEBI:60493"/>
        <dbReference type="EC" id="2.7.8.26"/>
    </reaction>
</comment>
<evidence type="ECO:0000256" key="9">
    <source>
        <dbReference type="ARBA" id="ARBA00022679"/>
    </source>
</evidence>
<evidence type="ECO:0000313" key="21">
    <source>
        <dbReference type="Proteomes" id="UP001595721"/>
    </source>
</evidence>
<feature type="transmembrane region" description="Helical" evidence="19">
    <location>
        <begin position="38"/>
        <end position="59"/>
    </location>
</feature>
<evidence type="ECO:0000256" key="19">
    <source>
        <dbReference type="HAMAP-Rule" id="MF_00719"/>
    </source>
</evidence>
<evidence type="ECO:0000256" key="14">
    <source>
        <dbReference type="ARBA" id="ARBA00025228"/>
    </source>
</evidence>
<reference evidence="21" key="1">
    <citation type="journal article" date="2019" name="Int. J. Syst. Evol. Microbiol.">
        <title>The Global Catalogue of Microorganisms (GCM) 10K type strain sequencing project: providing services to taxonomists for standard genome sequencing and annotation.</title>
        <authorList>
            <consortium name="The Broad Institute Genomics Platform"/>
            <consortium name="The Broad Institute Genome Sequencing Center for Infectious Disease"/>
            <person name="Wu L."/>
            <person name="Ma J."/>
        </authorList>
    </citation>
    <scope>NUCLEOTIDE SEQUENCE [LARGE SCALE GENOMIC DNA]</scope>
    <source>
        <strain evidence="21">KCTC 42899</strain>
    </source>
</reference>
<dbReference type="InterPro" id="IPR003805">
    <property type="entry name" value="CobS"/>
</dbReference>
<evidence type="ECO:0000256" key="17">
    <source>
        <dbReference type="ARBA" id="ARBA00048623"/>
    </source>
</evidence>
<dbReference type="RefSeq" id="WP_377744024.1">
    <property type="nucleotide sequence ID" value="NZ_JBHRXJ010000005.1"/>
</dbReference>
<dbReference type="HAMAP" id="MF_00719">
    <property type="entry name" value="CobS"/>
    <property type="match status" value="1"/>
</dbReference>
<evidence type="ECO:0000256" key="3">
    <source>
        <dbReference type="ARBA" id="ARBA00004663"/>
    </source>
</evidence>
<dbReference type="Proteomes" id="UP001595721">
    <property type="component" value="Unassembled WGS sequence"/>
</dbReference>